<sequence>IFAAFNIISFAHLSVLTDSLFFVYSKTYLLFKQSHSGFFFNETKIVKRCQMIGDEKSKIFGLTFLFINIFR</sequence>
<evidence type="ECO:0000313" key="1">
    <source>
        <dbReference type="EMBL" id="SVD65190.1"/>
    </source>
</evidence>
<reference evidence="1" key="1">
    <citation type="submission" date="2018-05" db="EMBL/GenBank/DDBJ databases">
        <authorList>
            <person name="Lanie J.A."/>
            <person name="Ng W.-L."/>
            <person name="Kazmierczak K.M."/>
            <person name="Andrzejewski T.M."/>
            <person name="Davidsen T.M."/>
            <person name="Wayne K.J."/>
            <person name="Tettelin H."/>
            <person name="Glass J.I."/>
            <person name="Rusch D."/>
            <person name="Podicherti R."/>
            <person name="Tsui H.-C.T."/>
            <person name="Winkler M.E."/>
        </authorList>
    </citation>
    <scope>NUCLEOTIDE SEQUENCE</scope>
</reference>
<accession>A0A382X2U3</accession>
<gene>
    <name evidence="1" type="ORF">METZ01_LOCUS418044</name>
</gene>
<protein>
    <submittedName>
        <fullName evidence="1">Uncharacterized protein</fullName>
    </submittedName>
</protein>
<name>A0A382X2U3_9ZZZZ</name>
<proteinExistence type="predicted"/>
<dbReference type="AlphaFoldDB" id="A0A382X2U3"/>
<dbReference type="EMBL" id="UINC01164370">
    <property type="protein sequence ID" value="SVD65190.1"/>
    <property type="molecule type" value="Genomic_DNA"/>
</dbReference>
<feature type="non-terminal residue" evidence="1">
    <location>
        <position position="1"/>
    </location>
</feature>
<organism evidence="1">
    <name type="scientific">marine metagenome</name>
    <dbReference type="NCBI Taxonomy" id="408172"/>
    <lineage>
        <taxon>unclassified sequences</taxon>
        <taxon>metagenomes</taxon>
        <taxon>ecological metagenomes</taxon>
    </lineage>
</organism>